<reference evidence="1 2" key="1">
    <citation type="journal article" date="2024" name="bioRxiv">
        <title>A reference genome for Trichogramma kaykai: A tiny desert-dwelling parasitoid wasp with competing sex-ratio distorters.</title>
        <authorList>
            <person name="Culotta J."/>
            <person name="Lindsey A.R."/>
        </authorList>
    </citation>
    <scope>NUCLEOTIDE SEQUENCE [LARGE SCALE GENOMIC DNA]</scope>
    <source>
        <strain evidence="1 2">KSX58</strain>
    </source>
</reference>
<organism evidence="1 2">
    <name type="scientific">Trichogramma kaykai</name>
    <dbReference type="NCBI Taxonomy" id="54128"/>
    <lineage>
        <taxon>Eukaryota</taxon>
        <taxon>Metazoa</taxon>
        <taxon>Ecdysozoa</taxon>
        <taxon>Arthropoda</taxon>
        <taxon>Hexapoda</taxon>
        <taxon>Insecta</taxon>
        <taxon>Pterygota</taxon>
        <taxon>Neoptera</taxon>
        <taxon>Endopterygota</taxon>
        <taxon>Hymenoptera</taxon>
        <taxon>Apocrita</taxon>
        <taxon>Proctotrupomorpha</taxon>
        <taxon>Chalcidoidea</taxon>
        <taxon>Trichogrammatidae</taxon>
        <taxon>Trichogramma</taxon>
    </lineage>
</organism>
<protein>
    <submittedName>
        <fullName evidence="1">Uncharacterized protein</fullName>
    </submittedName>
</protein>
<evidence type="ECO:0000313" key="1">
    <source>
        <dbReference type="EMBL" id="KAL3392558.1"/>
    </source>
</evidence>
<accession>A0ABD2WHM1</accession>
<keyword evidence="2" id="KW-1185">Reference proteome</keyword>
<name>A0ABD2WHM1_9HYME</name>
<evidence type="ECO:0000313" key="2">
    <source>
        <dbReference type="Proteomes" id="UP001627154"/>
    </source>
</evidence>
<proteinExistence type="predicted"/>
<dbReference type="EMBL" id="JBJJXI010000103">
    <property type="protein sequence ID" value="KAL3392558.1"/>
    <property type="molecule type" value="Genomic_DNA"/>
</dbReference>
<sequence length="118" mass="13983">MRVYIYPRDRGKLSLERVLIYAAAAACESTSEQIDNATMSSSQREKPLDVTQPIRKHFSLINCSDECHHCTRRESYGGNCINHYYIPRASRREKFKSVCLVRIMRWWRHMYYNIYGAL</sequence>
<dbReference type="Proteomes" id="UP001627154">
    <property type="component" value="Unassembled WGS sequence"/>
</dbReference>
<dbReference type="AlphaFoldDB" id="A0ABD2WHM1"/>
<gene>
    <name evidence="1" type="ORF">TKK_012873</name>
</gene>
<comment type="caution">
    <text evidence="1">The sequence shown here is derived from an EMBL/GenBank/DDBJ whole genome shotgun (WGS) entry which is preliminary data.</text>
</comment>